<dbReference type="RefSeq" id="WP_212494652.1">
    <property type="nucleotide sequence ID" value="NZ_JAFCJH010000049.1"/>
</dbReference>
<evidence type="ECO:0000256" key="6">
    <source>
        <dbReference type="ARBA" id="ARBA00023004"/>
    </source>
</evidence>
<dbReference type="PROSITE" id="PS51007">
    <property type="entry name" value="CYTC"/>
    <property type="match status" value="2"/>
</dbReference>
<gene>
    <name evidence="10" type="ORF">JQ615_32650</name>
</gene>
<proteinExistence type="predicted"/>
<feature type="domain" description="Cytochrome c" evidence="9">
    <location>
        <begin position="58"/>
        <end position="145"/>
    </location>
</feature>
<keyword evidence="11" id="KW-1185">Reference proteome</keyword>
<dbReference type="Proteomes" id="UP001315278">
    <property type="component" value="Unassembled WGS sequence"/>
</dbReference>
<keyword evidence="4 8" id="KW-0732">Signal</keyword>
<evidence type="ECO:0000256" key="4">
    <source>
        <dbReference type="ARBA" id="ARBA00022729"/>
    </source>
</evidence>
<evidence type="ECO:0000256" key="8">
    <source>
        <dbReference type="SAM" id="SignalP"/>
    </source>
</evidence>
<keyword evidence="3 7" id="KW-0479">Metal-binding</keyword>
<dbReference type="InterPro" id="IPR036909">
    <property type="entry name" value="Cyt_c-like_dom_sf"/>
</dbReference>
<dbReference type="SUPFAM" id="SSF46626">
    <property type="entry name" value="Cytochrome c"/>
    <property type="match status" value="2"/>
</dbReference>
<dbReference type="EMBL" id="JAFCJH010000049">
    <property type="protein sequence ID" value="MBR0800128.1"/>
    <property type="molecule type" value="Genomic_DNA"/>
</dbReference>
<accession>A0ABS5FTM9</accession>
<feature type="chain" id="PRO_5045128285" evidence="8">
    <location>
        <begin position="22"/>
        <end position="453"/>
    </location>
</feature>
<dbReference type="Gene3D" id="1.10.760.10">
    <property type="entry name" value="Cytochrome c-like domain"/>
    <property type="match status" value="2"/>
</dbReference>
<comment type="subcellular location">
    <subcellularLocation>
        <location evidence="1">Cell envelope</location>
    </subcellularLocation>
</comment>
<evidence type="ECO:0000313" key="10">
    <source>
        <dbReference type="EMBL" id="MBR0800128.1"/>
    </source>
</evidence>
<sequence length="453" mass="49073">MNGRILWLLGAGLLCMAGAVAAVETQRLDQGLADARRLGDANPHPVHLMRPAVAPLSSMAQLGKLIFYDASLSSSGALSCASCHSPDHAYGPPNDGPVMLGGATLKRQGARAVPSLTYLERHPNFSIGPEKDDDDNVVSLAQMAALGQQTARAKKIATGTAAAAANIVPQGGLFWDGRADTLQDQALFPLLDPNEMDGGSVEVVVEKLRHASYAPRFAELFGAGIFDNSRLLVAEAMFAVARYQVEEASFHPYTSKYDYWLEGKARLSESELRGLLVFNDPDKANCAGCHTSAPTRDGLPPLFTDRQYEALGAPRNAALASNGDPDHFDLGVCGPQRTDMSEQTQYCGMFLTPTLRNSATRRAFFHNGVFRSLEEVLDFYNFRDTNPEKVFPRAADGTVRKYDDLPAKYHGNVDVSDPPFDRHAGDTPAMTAQDEADIIAFLKTLTDGYHPEP</sequence>
<dbReference type="PANTHER" id="PTHR30600">
    <property type="entry name" value="CYTOCHROME C PEROXIDASE-RELATED"/>
    <property type="match status" value="1"/>
</dbReference>
<keyword evidence="2 7" id="KW-0349">Heme</keyword>
<evidence type="ECO:0000256" key="3">
    <source>
        <dbReference type="ARBA" id="ARBA00022723"/>
    </source>
</evidence>
<evidence type="ECO:0000256" key="1">
    <source>
        <dbReference type="ARBA" id="ARBA00004196"/>
    </source>
</evidence>
<evidence type="ECO:0000259" key="9">
    <source>
        <dbReference type="PROSITE" id="PS51007"/>
    </source>
</evidence>
<feature type="domain" description="Cytochrome c" evidence="9">
    <location>
        <begin position="269"/>
        <end position="446"/>
    </location>
</feature>
<keyword evidence="5" id="KW-0560">Oxidoreductase</keyword>
<evidence type="ECO:0000313" key="11">
    <source>
        <dbReference type="Proteomes" id="UP001315278"/>
    </source>
</evidence>
<keyword evidence="10" id="KW-0575">Peroxidase</keyword>
<evidence type="ECO:0000256" key="2">
    <source>
        <dbReference type="ARBA" id="ARBA00022617"/>
    </source>
</evidence>
<keyword evidence="6 7" id="KW-0408">Iron</keyword>
<dbReference type="InterPro" id="IPR051395">
    <property type="entry name" value="Cytochrome_c_Peroxidase/MauG"/>
</dbReference>
<reference evidence="11" key="1">
    <citation type="journal article" date="2021" name="ISME J.">
        <title>Evolutionary origin and ecological implication of a unique nif island in free-living Bradyrhizobium lineages.</title>
        <authorList>
            <person name="Tao J."/>
        </authorList>
    </citation>
    <scope>NUCLEOTIDE SEQUENCE [LARGE SCALE GENOMIC DNA]</scope>
    <source>
        <strain evidence="11">SZCCT0434</strain>
    </source>
</reference>
<feature type="signal peptide" evidence="8">
    <location>
        <begin position="1"/>
        <end position="21"/>
    </location>
</feature>
<comment type="caution">
    <text evidence="10">The sequence shown here is derived from an EMBL/GenBank/DDBJ whole genome shotgun (WGS) entry which is preliminary data.</text>
</comment>
<dbReference type="Pfam" id="PF03150">
    <property type="entry name" value="CCP_MauG"/>
    <property type="match status" value="1"/>
</dbReference>
<evidence type="ECO:0000256" key="5">
    <source>
        <dbReference type="ARBA" id="ARBA00023002"/>
    </source>
</evidence>
<organism evidence="10 11">
    <name type="scientific">Bradyrhizobium jicamae</name>
    <dbReference type="NCBI Taxonomy" id="280332"/>
    <lineage>
        <taxon>Bacteria</taxon>
        <taxon>Pseudomonadati</taxon>
        <taxon>Pseudomonadota</taxon>
        <taxon>Alphaproteobacteria</taxon>
        <taxon>Hyphomicrobiales</taxon>
        <taxon>Nitrobacteraceae</taxon>
        <taxon>Bradyrhizobium</taxon>
    </lineage>
</organism>
<dbReference type="GO" id="GO:0004601">
    <property type="term" value="F:peroxidase activity"/>
    <property type="evidence" value="ECO:0007669"/>
    <property type="project" value="UniProtKB-KW"/>
</dbReference>
<dbReference type="PANTHER" id="PTHR30600:SF10">
    <property type="entry name" value="BLL6722 PROTEIN"/>
    <property type="match status" value="1"/>
</dbReference>
<evidence type="ECO:0000256" key="7">
    <source>
        <dbReference type="PROSITE-ProRule" id="PRU00433"/>
    </source>
</evidence>
<dbReference type="InterPro" id="IPR009056">
    <property type="entry name" value="Cyt_c-like_dom"/>
</dbReference>
<protein>
    <submittedName>
        <fullName evidence="10">Cytochrome-c peroxidase</fullName>
    </submittedName>
</protein>
<name>A0ABS5FTM9_9BRAD</name>
<dbReference type="InterPro" id="IPR004852">
    <property type="entry name" value="Di-haem_cyt_c_peroxidsae"/>
</dbReference>